<name>A0A8H5ZT89_PETAA</name>
<keyword evidence="2" id="KW-1185">Reference proteome</keyword>
<protein>
    <submittedName>
        <fullName evidence="1">Uncharacterized protein</fullName>
    </submittedName>
</protein>
<dbReference type="Proteomes" id="UP000541154">
    <property type="component" value="Unassembled WGS sequence"/>
</dbReference>
<dbReference type="EMBL" id="SPNV01000459">
    <property type="protein sequence ID" value="KAF5855292.1"/>
    <property type="molecule type" value="Genomic_DNA"/>
</dbReference>
<evidence type="ECO:0000313" key="1">
    <source>
        <dbReference type="EMBL" id="KAF5855292.1"/>
    </source>
</evidence>
<organism evidence="1 2">
    <name type="scientific">Petromyces alliaceus</name>
    <name type="common">Aspergillus alliaceus</name>
    <dbReference type="NCBI Taxonomy" id="209559"/>
    <lineage>
        <taxon>Eukaryota</taxon>
        <taxon>Fungi</taxon>
        <taxon>Dikarya</taxon>
        <taxon>Ascomycota</taxon>
        <taxon>Pezizomycotina</taxon>
        <taxon>Eurotiomycetes</taxon>
        <taxon>Eurotiomycetidae</taxon>
        <taxon>Eurotiales</taxon>
        <taxon>Aspergillaceae</taxon>
        <taxon>Aspergillus</taxon>
        <taxon>Aspergillus subgen. Circumdati</taxon>
    </lineage>
</organism>
<sequence>MTGSIERLDPEFTLITNAKDGSSSGISINFDDLGFQQFETFPSEKDSVEVLYMKKTKTTDLQDQFARICGMQDKVLTDVNQTAALYVGKEDGLYLVPANDPTIAEGVAFQYLPDVSDPLCIRDGYGGFLNTDGDEMDQFGMSSLRSSWLARCRPKAVRITLLEVARGEPGMIEGLMSRLNRGGLDEFI</sequence>
<comment type="caution">
    <text evidence="1">The sequence shown here is derived from an EMBL/GenBank/DDBJ whole genome shotgun (WGS) entry which is preliminary data.</text>
</comment>
<proteinExistence type="predicted"/>
<dbReference type="AlphaFoldDB" id="A0A8H5ZT89"/>
<accession>A0A8H5ZT89</accession>
<gene>
    <name evidence="1" type="ORF">ETB97_009483</name>
</gene>
<evidence type="ECO:0000313" key="2">
    <source>
        <dbReference type="Proteomes" id="UP000541154"/>
    </source>
</evidence>
<reference evidence="1 2" key="1">
    <citation type="submission" date="2019-04" db="EMBL/GenBank/DDBJ databases">
        <title>Aspergillus burnettii sp. nov., novel species from soil in southeast Queensland.</title>
        <authorList>
            <person name="Gilchrist C.L.M."/>
            <person name="Pitt J.I."/>
            <person name="Lange L."/>
            <person name="Lacey H.J."/>
            <person name="Vuong D."/>
            <person name="Midgley D.J."/>
            <person name="Greenfield P."/>
            <person name="Bradbury M."/>
            <person name="Lacey E."/>
            <person name="Busk P.K."/>
            <person name="Pilgaard B."/>
            <person name="Chooi Y.H."/>
            <person name="Piggott A.M."/>
        </authorList>
    </citation>
    <scope>NUCLEOTIDE SEQUENCE [LARGE SCALE GENOMIC DNA]</scope>
    <source>
        <strain evidence="1 2">FRR 5400</strain>
    </source>
</reference>